<keyword evidence="3" id="KW-1185">Reference proteome</keyword>
<dbReference type="EMBL" id="JAUNZN010000003">
    <property type="protein sequence ID" value="KAK4824247.1"/>
    <property type="molecule type" value="Genomic_DNA"/>
</dbReference>
<accession>A0AAN7NFH0</accession>
<gene>
    <name evidence="2" type="ORF">QYF61_012513</name>
</gene>
<evidence type="ECO:0000313" key="2">
    <source>
        <dbReference type="EMBL" id="KAK4824247.1"/>
    </source>
</evidence>
<dbReference type="InterPro" id="IPR000477">
    <property type="entry name" value="RT_dom"/>
</dbReference>
<evidence type="ECO:0000259" key="1">
    <source>
        <dbReference type="Pfam" id="PF00078"/>
    </source>
</evidence>
<feature type="domain" description="Reverse transcriptase" evidence="1">
    <location>
        <begin position="7"/>
        <end position="82"/>
    </location>
</feature>
<dbReference type="PANTHER" id="PTHR33332">
    <property type="entry name" value="REVERSE TRANSCRIPTASE DOMAIN-CONTAINING PROTEIN"/>
    <property type="match status" value="1"/>
</dbReference>
<dbReference type="Proteomes" id="UP001333110">
    <property type="component" value="Unassembled WGS sequence"/>
</dbReference>
<comment type="caution">
    <text evidence="2">The sequence shown here is derived from an EMBL/GenBank/DDBJ whole genome shotgun (WGS) entry which is preliminary data.</text>
</comment>
<protein>
    <recommendedName>
        <fullName evidence="1">Reverse transcriptase domain-containing protein</fullName>
    </recommendedName>
</protein>
<proteinExistence type="predicted"/>
<reference evidence="2 3" key="1">
    <citation type="journal article" date="2023" name="J. Hered.">
        <title>Chromosome-level genome of the wood stork (Mycteria americana) provides insight into avian chromosome evolution.</title>
        <authorList>
            <person name="Flamio R. Jr."/>
            <person name="Ramstad K.M."/>
        </authorList>
    </citation>
    <scope>NUCLEOTIDE SEQUENCE [LARGE SCALE GENOMIC DNA]</scope>
    <source>
        <strain evidence="2">JAX WOST 10</strain>
    </source>
</reference>
<dbReference type="Pfam" id="PF00078">
    <property type="entry name" value="RVT_1"/>
    <property type="match status" value="1"/>
</dbReference>
<organism evidence="2 3">
    <name type="scientific">Mycteria americana</name>
    <name type="common">Wood stork</name>
    <dbReference type="NCBI Taxonomy" id="33587"/>
    <lineage>
        <taxon>Eukaryota</taxon>
        <taxon>Metazoa</taxon>
        <taxon>Chordata</taxon>
        <taxon>Craniata</taxon>
        <taxon>Vertebrata</taxon>
        <taxon>Euteleostomi</taxon>
        <taxon>Archelosauria</taxon>
        <taxon>Archosauria</taxon>
        <taxon>Dinosauria</taxon>
        <taxon>Saurischia</taxon>
        <taxon>Theropoda</taxon>
        <taxon>Coelurosauria</taxon>
        <taxon>Aves</taxon>
        <taxon>Neognathae</taxon>
        <taxon>Neoaves</taxon>
        <taxon>Aequornithes</taxon>
        <taxon>Ciconiiformes</taxon>
        <taxon>Ciconiidae</taxon>
        <taxon>Mycteria</taxon>
    </lineage>
</organism>
<dbReference type="AlphaFoldDB" id="A0AAN7NFH0"/>
<name>A0AAN7NFH0_MYCAM</name>
<sequence length="377" mass="43256">MEISNSWCPSGSILGPILFNIFINDINSGIECTLNKFADDTKLSGAVHMLEGRDAIQRDLDRLEERVHMNCMKFNKAKCKVLPVPGLRQGNHQHQYRLGYEWIESSPAEKDLGMLVDEKSDVSWQCALAAQKATCILGCLRSSMASRSREVILPLYSALTPPRCRIQFWGPHHKTDMDLLEQFQRRATKIMRGLEHISYEERPRALGLLSLEKRRLQGDLIAAFQYLKGAYKKDGGRLFTRACSDRTRGNSFKLKVSRLRLDIRKKLFTVMLVRHWNRLPEKLWMPPPWKCSRSGWMGFEQPDLVKDVLAHGRGVGTRYTKGNGFKLKEGRFRLAVTKKFFTMRVVRHWNRLPKEVVGAPSLEAFKARLDGALSNLV</sequence>
<evidence type="ECO:0000313" key="3">
    <source>
        <dbReference type="Proteomes" id="UP001333110"/>
    </source>
</evidence>